<accession>A0A3R9CAK9</accession>
<name>A0A3R9CAK9_9BURK</name>
<sequence>MSQNKPKLQLSVSALTGDGFPSTNDEVFRTMLQQAASGGSGTEFYLSHVQKFADFAVYLQKAGASAYRYEDGPKGSRQASATDGQTTISINVRLAGQSDARLYEMAEDDRPPVHGIATVKLQLPSPESIDRIVNLAISLAEIPPGLTAGQALIDALFKPIVEKLTQFVQTCLDNWAELDLGEDIDAAGDAIADGASDAADAVGEEAAEIVVDEVAAEAFIDLAAAAPPLAVLGALVAIPFIVGTLEKKFILHFEVDNFTDYDLEWKIEYMDEGTMTSQPQSDTVPKLGYATDIWGDQTTVQVAYQANYSSMNTSGFSGIGLLLHLMPKGAPAGSDVAAVISIPWIADNVVWLGDVPGNPNWSAIYDQASGASSQLAVEHGNLKFFIRLAINALSGNHDQYYCVLTIEPL</sequence>
<evidence type="ECO:0000313" key="1">
    <source>
        <dbReference type="EMBL" id="RSC10659.1"/>
    </source>
</evidence>
<evidence type="ECO:0000313" key="2">
    <source>
        <dbReference type="Proteomes" id="UP000272140"/>
    </source>
</evidence>
<organism evidence="1 2">
    <name type="scientific">Burkholderia cenocepacia</name>
    <dbReference type="NCBI Taxonomy" id="95486"/>
    <lineage>
        <taxon>Bacteria</taxon>
        <taxon>Pseudomonadati</taxon>
        <taxon>Pseudomonadota</taxon>
        <taxon>Betaproteobacteria</taxon>
        <taxon>Burkholderiales</taxon>
        <taxon>Burkholderiaceae</taxon>
        <taxon>Burkholderia</taxon>
        <taxon>Burkholderia cepacia complex</taxon>
    </lineage>
</organism>
<dbReference type="Proteomes" id="UP000272140">
    <property type="component" value="Unassembled WGS sequence"/>
</dbReference>
<dbReference type="RefSeq" id="WP_125381136.1">
    <property type="nucleotide sequence ID" value="NZ_CADEUM010000004.1"/>
</dbReference>
<proteinExistence type="predicted"/>
<dbReference type="EMBL" id="RKIO01000003">
    <property type="protein sequence ID" value="RSC10659.1"/>
    <property type="molecule type" value="Genomic_DNA"/>
</dbReference>
<comment type="caution">
    <text evidence="1">The sequence shown here is derived from an EMBL/GenBank/DDBJ whole genome shotgun (WGS) entry which is preliminary data.</text>
</comment>
<protein>
    <submittedName>
        <fullName evidence="1">Uncharacterized protein</fullName>
    </submittedName>
</protein>
<dbReference type="AlphaFoldDB" id="A0A3R9CAK9"/>
<reference evidence="2" key="1">
    <citation type="submission" date="2018-11" db="EMBL/GenBank/DDBJ databases">
        <title>FDA dAtabase for Regulatory Grade micrObial Sequences (FDA-ARGOS): Supporting development and validation of Infectious Disease Dx tests.</title>
        <authorList>
            <person name="Goldberg B."/>
            <person name="Campos J."/>
            <person name="Tallon L."/>
            <person name="Sadzewicz L."/>
            <person name="Zhao X."/>
            <person name="Vavikolanu K."/>
            <person name="Mehta A."/>
            <person name="Aluvathingal J."/>
            <person name="Nadendla S."/>
            <person name="Geyer C."/>
            <person name="Nandy P."/>
            <person name="Yan Y."/>
            <person name="Sichtig H."/>
        </authorList>
    </citation>
    <scope>NUCLEOTIDE SEQUENCE [LARGE SCALE GENOMIC DNA]</scope>
    <source>
        <strain evidence="2">FDAARGOS_544</strain>
    </source>
</reference>
<gene>
    <name evidence="1" type="ORF">EGT41_19745</name>
</gene>